<gene>
    <name evidence="6" type="ORF">S12H4_02726</name>
</gene>
<sequence>MLSSVIQNKLESIGLHSGRRAGKTTVLSVYIQNFISESVMTEWNMVAAVGLFQLIPVLIFFLFTQEALLNIYGGGAKGGA</sequence>
<dbReference type="SUPFAM" id="SSF161098">
    <property type="entry name" value="MetI-like"/>
    <property type="match status" value="1"/>
</dbReference>
<name>X1QIL9_9ZZZZ</name>
<protein>
    <submittedName>
        <fullName evidence="6">Uncharacterized protein</fullName>
    </submittedName>
</protein>
<dbReference type="EMBL" id="BARW01000701">
    <property type="protein sequence ID" value="GAI68078.1"/>
    <property type="molecule type" value="Genomic_DNA"/>
</dbReference>
<evidence type="ECO:0000313" key="6">
    <source>
        <dbReference type="EMBL" id="GAI68078.1"/>
    </source>
</evidence>
<evidence type="ECO:0000256" key="2">
    <source>
        <dbReference type="ARBA" id="ARBA00022692"/>
    </source>
</evidence>
<keyword evidence="4 5" id="KW-0472">Membrane</keyword>
<organism evidence="6">
    <name type="scientific">marine sediment metagenome</name>
    <dbReference type="NCBI Taxonomy" id="412755"/>
    <lineage>
        <taxon>unclassified sequences</taxon>
        <taxon>metagenomes</taxon>
        <taxon>ecological metagenomes</taxon>
    </lineage>
</organism>
<evidence type="ECO:0000256" key="1">
    <source>
        <dbReference type="ARBA" id="ARBA00004141"/>
    </source>
</evidence>
<reference evidence="6" key="1">
    <citation type="journal article" date="2014" name="Front. Microbiol.">
        <title>High frequency of phylogenetically diverse reductive dehalogenase-homologous genes in deep subseafloor sedimentary metagenomes.</title>
        <authorList>
            <person name="Kawai M."/>
            <person name="Futagami T."/>
            <person name="Toyoda A."/>
            <person name="Takaki Y."/>
            <person name="Nishi S."/>
            <person name="Hori S."/>
            <person name="Arai W."/>
            <person name="Tsubouchi T."/>
            <person name="Morono Y."/>
            <person name="Uchiyama I."/>
            <person name="Ito T."/>
            <person name="Fujiyama A."/>
            <person name="Inagaki F."/>
            <person name="Takami H."/>
        </authorList>
    </citation>
    <scope>NUCLEOTIDE SEQUENCE</scope>
    <source>
        <strain evidence="6">Expedition CK06-06</strain>
    </source>
</reference>
<keyword evidence="3 5" id="KW-1133">Transmembrane helix</keyword>
<proteinExistence type="predicted"/>
<feature type="transmembrane region" description="Helical" evidence="5">
    <location>
        <begin position="43"/>
        <end position="63"/>
    </location>
</feature>
<accession>X1QIL9</accession>
<dbReference type="AlphaFoldDB" id="X1QIL9"/>
<evidence type="ECO:0000256" key="5">
    <source>
        <dbReference type="SAM" id="Phobius"/>
    </source>
</evidence>
<dbReference type="InterPro" id="IPR035906">
    <property type="entry name" value="MetI-like_sf"/>
</dbReference>
<evidence type="ECO:0000256" key="3">
    <source>
        <dbReference type="ARBA" id="ARBA00022989"/>
    </source>
</evidence>
<comment type="caution">
    <text evidence="6">The sequence shown here is derived from an EMBL/GenBank/DDBJ whole genome shotgun (WGS) entry which is preliminary data.</text>
</comment>
<comment type="subcellular location">
    <subcellularLocation>
        <location evidence="1">Membrane</location>
        <topology evidence="1">Multi-pass membrane protein</topology>
    </subcellularLocation>
</comment>
<evidence type="ECO:0000256" key="4">
    <source>
        <dbReference type="ARBA" id="ARBA00023136"/>
    </source>
</evidence>
<keyword evidence="2 5" id="KW-0812">Transmembrane</keyword>
<dbReference type="GO" id="GO:0016020">
    <property type="term" value="C:membrane"/>
    <property type="evidence" value="ECO:0007669"/>
    <property type="project" value="UniProtKB-SubCell"/>
</dbReference>